<dbReference type="STRING" id="98403.A0A151GWP9"/>
<evidence type="ECO:0000256" key="1">
    <source>
        <dbReference type="SAM" id="Phobius"/>
    </source>
</evidence>
<accession>A0A151GWP9</accession>
<reference evidence="2 3" key="1">
    <citation type="journal article" date="2016" name="Sci. Rep.">
        <title>Insights into Adaptations to a Near-Obligate Nematode Endoparasitic Lifestyle from the Finished Genome of Drechmeria coniospora.</title>
        <authorList>
            <person name="Zhang L."/>
            <person name="Zhou Z."/>
            <person name="Guo Q."/>
            <person name="Fokkens L."/>
            <person name="Miskei M."/>
            <person name="Pocsi I."/>
            <person name="Zhang W."/>
            <person name="Chen M."/>
            <person name="Wang L."/>
            <person name="Sun Y."/>
            <person name="Donzelli B.G."/>
            <person name="Gibson D.M."/>
            <person name="Nelson D.R."/>
            <person name="Luo J.G."/>
            <person name="Rep M."/>
            <person name="Liu H."/>
            <person name="Yang S."/>
            <person name="Wang J."/>
            <person name="Krasnoff S.B."/>
            <person name="Xu Y."/>
            <person name="Molnar I."/>
            <person name="Lin M."/>
        </authorList>
    </citation>
    <scope>NUCLEOTIDE SEQUENCE [LARGE SCALE GENOMIC DNA]</scope>
    <source>
        <strain evidence="2 3">ARSEF 6962</strain>
    </source>
</reference>
<dbReference type="Proteomes" id="UP000076580">
    <property type="component" value="Chromosome 01"/>
</dbReference>
<dbReference type="EMBL" id="LAYC01000001">
    <property type="protein sequence ID" value="KYK61524.1"/>
    <property type="molecule type" value="Genomic_DNA"/>
</dbReference>
<dbReference type="InterPro" id="IPR025444">
    <property type="entry name" value="Monooxy_af470"/>
</dbReference>
<dbReference type="AlphaFoldDB" id="A0A151GWP9"/>
<dbReference type="Pfam" id="PF13826">
    <property type="entry name" value="Monooxy_af470-like"/>
    <property type="match status" value="1"/>
</dbReference>
<gene>
    <name evidence="2" type="ORF">DCS_02666</name>
</gene>
<dbReference type="RefSeq" id="XP_040660876.1">
    <property type="nucleotide sequence ID" value="XM_040799993.1"/>
</dbReference>
<keyword evidence="1" id="KW-0812">Transmembrane</keyword>
<evidence type="ECO:0000313" key="3">
    <source>
        <dbReference type="Proteomes" id="UP000076580"/>
    </source>
</evidence>
<keyword evidence="1" id="KW-1133">Transmembrane helix</keyword>
<keyword evidence="3" id="KW-1185">Reference proteome</keyword>
<name>A0A151GWP9_DRECN</name>
<evidence type="ECO:0000313" key="2">
    <source>
        <dbReference type="EMBL" id="KYK61524.1"/>
    </source>
</evidence>
<sequence length="283" mass="31680">MEREFRAKLSPASGPHQFVVQGRYNRFITTLTQNAAPIGAAAFVQLFFCALPSGYAIVPPVTFFLALALNALFRLRTPSSSPKQPYRDPNVVPGRATAQLPSPSGSFGTEPAVEGLVVFNLGAQMNHPMGFLCPGGKEIGDWFMAMNADLMRRRDELGLITMSDWRGLNVDNANSLCATYYFRDVESIHRFAYEEMHRKAWDWFNAAKHDHIGIFHETFIVPPHSYETIYKNCVPIGFGKGSVKCKDIKGVDQWASVLVSADTPALKTQMARFNREERGNRKE</sequence>
<dbReference type="GeneID" id="63715309"/>
<feature type="transmembrane region" description="Helical" evidence="1">
    <location>
        <begin position="54"/>
        <end position="73"/>
    </location>
</feature>
<protein>
    <submittedName>
        <fullName evidence="2">Uncharacterized protein</fullName>
    </submittedName>
</protein>
<dbReference type="InParanoid" id="A0A151GWP9"/>
<proteinExistence type="predicted"/>
<keyword evidence="1" id="KW-0472">Membrane</keyword>
<comment type="caution">
    <text evidence="2">The sequence shown here is derived from an EMBL/GenBank/DDBJ whole genome shotgun (WGS) entry which is preliminary data.</text>
</comment>
<organism evidence="2 3">
    <name type="scientific">Drechmeria coniospora</name>
    <name type="common">Nematophagous fungus</name>
    <name type="synonym">Meria coniospora</name>
    <dbReference type="NCBI Taxonomy" id="98403"/>
    <lineage>
        <taxon>Eukaryota</taxon>
        <taxon>Fungi</taxon>
        <taxon>Dikarya</taxon>
        <taxon>Ascomycota</taxon>
        <taxon>Pezizomycotina</taxon>
        <taxon>Sordariomycetes</taxon>
        <taxon>Hypocreomycetidae</taxon>
        <taxon>Hypocreales</taxon>
        <taxon>Ophiocordycipitaceae</taxon>
        <taxon>Drechmeria</taxon>
    </lineage>
</organism>